<evidence type="ECO:0000256" key="1">
    <source>
        <dbReference type="RuleBase" id="RU363044"/>
    </source>
</evidence>
<dbReference type="EMBL" id="BCLY01000001">
    <property type="protein sequence ID" value="GAQ02981.1"/>
    <property type="molecule type" value="Genomic_DNA"/>
</dbReference>
<dbReference type="GO" id="GO:0016787">
    <property type="term" value="F:hydrolase activity"/>
    <property type="evidence" value="ECO:0007669"/>
    <property type="project" value="UniProtKB-KW"/>
</dbReference>
<dbReference type="InterPro" id="IPR010285">
    <property type="entry name" value="DNA_helicase_pif1-like_DEAD"/>
</dbReference>
<dbReference type="Gene3D" id="3.40.50.300">
    <property type="entry name" value="P-loop containing nucleotide triphosphate hydrolases"/>
    <property type="match status" value="1"/>
</dbReference>
<keyword evidence="1" id="KW-0067">ATP-binding</keyword>
<sequence length="495" mass="55309">MDDLQFREVQNPPGASLAFLINQDIPLNRKQRMVVEKVLSEALTWADHPYDSSRRNQTLLYVGGEGGTGKTQIVKAIVAGMKLIGRKDEVVLMALTGSAADNIGGNTYHTSLGISIDRSRETGMRSKVRRLWFRKTIMIVDEVSMMDLRMISVIDNQCKIVKALNRSSPDLFGGLPVGAKKGIYEDENSHLLWHQFKEVIILDEQMRHAEEDTAFRDLLSRARAGTLTETDRSFLNSKTVTTLVSPQLEGVTTVVKLNSLRHQVNRVRLTEFARTQCQNIYIFPALHKHTKSTASTNLRLHADDLLQQPDQGTKIPFPGLFLYTRNIPAVILTNICTPLGLVNGASGIAIGIVVDPTAEFFQIDNLYIMCTKPPSCVIFEPNRSKATVFQGLEPSAMPIFPVERSITIKGYSVRRKQVPMCPASCLTDYKVQGSTLSAAILDLKDDPTIRSQDHHRKYKYCSMYVQLSRLRSSSGLHLVQKLVCMTSNSDPILDC</sequence>
<gene>
    <name evidence="3" type="ORF">ALT_0302</name>
</gene>
<evidence type="ECO:0000313" key="4">
    <source>
        <dbReference type="Proteomes" id="UP000051487"/>
    </source>
</evidence>
<dbReference type="PANTHER" id="PTHR47642">
    <property type="entry name" value="ATP-DEPENDENT DNA HELICASE"/>
    <property type="match status" value="1"/>
</dbReference>
<dbReference type="SUPFAM" id="SSF52540">
    <property type="entry name" value="P-loop containing nucleoside triphosphate hydrolases"/>
    <property type="match status" value="2"/>
</dbReference>
<organism evidence="3 4">
    <name type="scientific">Aspergillus lentulus</name>
    <dbReference type="NCBI Taxonomy" id="293939"/>
    <lineage>
        <taxon>Eukaryota</taxon>
        <taxon>Fungi</taxon>
        <taxon>Dikarya</taxon>
        <taxon>Ascomycota</taxon>
        <taxon>Pezizomycotina</taxon>
        <taxon>Eurotiomycetes</taxon>
        <taxon>Eurotiomycetidae</taxon>
        <taxon>Eurotiales</taxon>
        <taxon>Aspergillaceae</taxon>
        <taxon>Aspergillus</taxon>
        <taxon>Aspergillus subgen. Fumigati</taxon>
    </lineage>
</organism>
<accession>A0AAN4PBG9</accession>
<comment type="catalytic activity">
    <reaction evidence="1">
        <text>ATP + H2O = ADP + phosphate + H(+)</text>
        <dbReference type="Rhea" id="RHEA:13065"/>
        <dbReference type="ChEBI" id="CHEBI:15377"/>
        <dbReference type="ChEBI" id="CHEBI:15378"/>
        <dbReference type="ChEBI" id="CHEBI:30616"/>
        <dbReference type="ChEBI" id="CHEBI:43474"/>
        <dbReference type="ChEBI" id="CHEBI:456216"/>
        <dbReference type="EC" id="5.6.2.3"/>
    </reaction>
</comment>
<keyword evidence="1" id="KW-0227">DNA damage</keyword>
<dbReference type="Proteomes" id="UP000051487">
    <property type="component" value="Unassembled WGS sequence"/>
</dbReference>
<keyword evidence="1" id="KW-0347">Helicase</keyword>
<keyword evidence="1" id="KW-0547">Nucleotide-binding</keyword>
<keyword evidence="1" id="KW-0234">DNA repair</keyword>
<dbReference type="GO" id="GO:0006310">
    <property type="term" value="P:DNA recombination"/>
    <property type="evidence" value="ECO:0007669"/>
    <property type="project" value="UniProtKB-KW"/>
</dbReference>
<dbReference type="InterPro" id="IPR051055">
    <property type="entry name" value="PIF1_helicase"/>
</dbReference>
<dbReference type="GO" id="GO:0006281">
    <property type="term" value="P:DNA repair"/>
    <property type="evidence" value="ECO:0007669"/>
    <property type="project" value="UniProtKB-KW"/>
</dbReference>
<dbReference type="PANTHER" id="PTHR47642:SF6">
    <property type="entry name" value="ATP-DEPENDENT DNA HELICASE"/>
    <property type="match status" value="1"/>
</dbReference>
<feature type="domain" description="DNA helicase Pif1-like DEAD-box helicase" evidence="2">
    <location>
        <begin position="54"/>
        <end position="176"/>
    </location>
</feature>
<dbReference type="Pfam" id="PF05970">
    <property type="entry name" value="PIF1"/>
    <property type="match status" value="1"/>
</dbReference>
<keyword evidence="1" id="KW-0233">DNA recombination</keyword>
<comment type="cofactor">
    <cofactor evidence="1">
        <name>Mg(2+)</name>
        <dbReference type="ChEBI" id="CHEBI:18420"/>
    </cofactor>
</comment>
<comment type="caution">
    <text evidence="3">The sequence shown here is derived from an EMBL/GenBank/DDBJ whole genome shotgun (WGS) entry which is preliminary data.</text>
</comment>
<dbReference type="GO" id="GO:0000723">
    <property type="term" value="P:telomere maintenance"/>
    <property type="evidence" value="ECO:0007669"/>
    <property type="project" value="InterPro"/>
</dbReference>
<dbReference type="AlphaFoldDB" id="A0AAN4PBG9"/>
<dbReference type="EC" id="5.6.2.3" evidence="1"/>
<protein>
    <recommendedName>
        <fullName evidence="1">ATP-dependent DNA helicase</fullName>
        <ecNumber evidence="1">5.6.2.3</ecNumber>
    </recommendedName>
</protein>
<comment type="similarity">
    <text evidence="1">Belongs to the helicase family.</text>
</comment>
<reference evidence="3 4" key="1">
    <citation type="submission" date="2015-11" db="EMBL/GenBank/DDBJ databases">
        <title>Aspergillus lentulus strain IFM 54703T.</title>
        <authorList>
            <person name="Kusuya Y."/>
            <person name="Sakai K."/>
            <person name="Kamei K."/>
            <person name="Takahashi H."/>
            <person name="Yaguchi T."/>
        </authorList>
    </citation>
    <scope>NUCLEOTIDE SEQUENCE [LARGE SCALE GENOMIC DNA]</scope>
    <source>
        <strain evidence="3 4">IFM 54703</strain>
    </source>
</reference>
<dbReference type="GO" id="GO:0005524">
    <property type="term" value="F:ATP binding"/>
    <property type="evidence" value="ECO:0007669"/>
    <property type="project" value="UniProtKB-KW"/>
</dbReference>
<proteinExistence type="inferred from homology"/>
<dbReference type="InterPro" id="IPR027417">
    <property type="entry name" value="P-loop_NTPase"/>
</dbReference>
<keyword evidence="1" id="KW-0378">Hydrolase</keyword>
<evidence type="ECO:0000259" key="2">
    <source>
        <dbReference type="Pfam" id="PF05970"/>
    </source>
</evidence>
<dbReference type="GO" id="GO:0043139">
    <property type="term" value="F:5'-3' DNA helicase activity"/>
    <property type="evidence" value="ECO:0007669"/>
    <property type="project" value="UniProtKB-EC"/>
</dbReference>
<evidence type="ECO:0000313" key="3">
    <source>
        <dbReference type="EMBL" id="GAQ02981.1"/>
    </source>
</evidence>
<name>A0AAN4PBG9_ASPLE</name>